<dbReference type="InterPro" id="IPR036597">
    <property type="entry name" value="Fido-like_dom_sf"/>
</dbReference>
<feature type="active site" evidence="1">
    <location>
        <position position="176"/>
    </location>
</feature>
<dbReference type="InterPro" id="IPR003812">
    <property type="entry name" value="Fido"/>
</dbReference>
<dbReference type="PANTHER" id="PTHR13504:SF38">
    <property type="entry name" value="FIDO DOMAIN-CONTAINING PROTEIN"/>
    <property type="match status" value="1"/>
</dbReference>
<feature type="binding site" evidence="2">
    <location>
        <begin position="180"/>
        <end position="187"/>
    </location>
    <ligand>
        <name>ATP</name>
        <dbReference type="ChEBI" id="CHEBI:30616"/>
    </ligand>
</feature>
<comment type="caution">
    <text evidence="5">The sequence shown here is derived from an EMBL/GenBank/DDBJ whole genome shotgun (WGS) entry which is preliminary data.</text>
</comment>
<keyword evidence="2" id="KW-0067">ATP-binding</keyword>
<evidence type="ECO:0000313" key="5">
    <source>
        <dbReference type="EMBL" id="EMS78536.1"/>
    </source>
</evidence>
<reference evidence="5 6" key="1">
    <citation type="journal article" date="2013" name="Genome Announc.">
        <title>Draft Genome Sequence of Desulfotignum phosphitoxidans DSM 13687 Strain FiPS-3.</title>
        <authorList>
            <person name="Poehlein A."/>
            <person name="Daniel R."/>
            <person name="Simeonova D.D."/>
        </authorList>
    </citation>
    <scope>NUCLEOTIDE SEQUENCE [LARGE SCALE GENOMIC DNA]</scope>
    <source>
        <strain evidence="5 6">DSM 13687</strain>
    </source>
</reference>
<evidence type="ECO:0000256" key="3">
    <source>
        <dbReference type="PIRSR" id="PIRSR640198-3"/>
    </source>
</evidence>
<dbReference type="Gene3D" id="1.10.3290.10">
    <property type="entry name" value="Fido-like domain"/>
    <property type="match status" value="1"/>
</dbReference>
<keyword evidence="6" id="KW-1185">Reference proteome</keyword>
<proteinExistence type="predicted"/>
<dbReference type="Proteomes" id="UP000014216">
    <property type="component" value="Unassembled WGS sequence"/>
</dbReference>
<dbReference type="GO" id="GO:0005524">
    <property type="term" value="F:ATP binding"/>
    <property type="evidence" value="ECO:0007669"/>
    <property type="project" value="UniProtKB-KW"/>
</dbReference>
<keyword evidence="2" id="KW-0547">Nucleotide-binding</keyword>
<name>S0G3W8_9BACT</name>
<feature type="site" description="Important for autoinhibition of adenylyltransferase activity" evidence="3">
    <location>
        <position position="32"/>
    </location>
</feature>
<evidence type="ECO:0000256" key="2">
    <source>
        <dbReference type="PIRSR" id="PIRSR640198-2"/>
    </source>
</evidence>
<dbReference type="SUPFAM" id="SSF140931">
    <property type="entry name" value="Fic-like"/>
    <property type="match status" value="1"/>
</dbReference>
<feature type="domain" description="Fido" evidence="4">
    <location>
        <begin position="82"/>
        <end position="248"/>
    </location>
</feature>
<evidence type="ECO:0000256" key="1">
    <source>
        <dbReference type="PIRSR" id="PIRSR640198-1"/>
    </source>
</evidence>
<dbReference type="PANTHER" id="PTHR13504">
    <property type="entry name" value="FIDO DOMAIN-CONTAINING PROTEIN DDB_G0283145"/>
    <property type="match status" value="1"/>
</dbReference>
<gene>
    <name evidence="5" type="ORF">Dpo_7c00060</name>
</gene>
<dbReference type="EMBL" id="APJX01000007">
    <property type="protein sequence ID" value="EMS78536.1"/>
    <property type="molecule type" value="Genomic_DNA"/>
</dbReference>
<evidence type="ECO:0000313" key="6">
    <source>
        <dbReference type="Proteomes" id="UP000014216"/>
    </source>
</evidence>
<sequence length="271" mass="31014">MERLFGHLDNDLAKTLMTQLRDLWTHTSTAIEGNTLTLGETAFVLREGLTIGGKPLKDHQEVVGHARAIDLIYDLIQSSTSFTEKELFALHKAVQTEQVFDVYKPVGGWKKEPNSTVGVVDENQVVFEFASPTDVPSLMKSWFNQYQELDRCLVPEDKDRALISYVKLHASFVRIHPFFDGNGRLARLVANLPVIKSGLPPIIIPRQQRKQYIDILAEYHFKTGRIKAGDELVPNPDTLKPFIDFCEQAWEDSLRIVKDIQQKQRERDKEK</sequence>
<dbReference type="PROSITE" id="PS51459">
    <property type="entry name" value="FIDO"/>
    <property type="match status" value="1"/>
</dbReference>
<accession>S0G3W8</accession>
<protein>
    <submittedName>
        <fullName evidence="5">Toxin-antitoxin system, toxin component, Fic family</fullName>
    </submittedName>
</protein>
<evidence type="ECO:0000259" key="4">
    <source>
        <dbReference type="PROSITE" id="PS51459"/>
    </source>
</evidence>
<dbReference type="InterPro" id="IPR040198">
    <property type="entry name" value="Fido_containing"/>
</dbReference>
<organism evidence="5 6">
    <name type="scientific">Desulfotignum phosphitoxidans DSM 13687</name>
    <dbReference type="NCBI Taxonomy" id="1286635"/>
    <lineage>
        <taxon>Bacteria</taxon>
        <taxon>Pseudomonadati</taxon>
        <taxon>Thermodesulfobacteriota</taxon>
        <taxon>Desulfobacteria</taxon>
        <taxon>Desulfobacterales</taxon>
        <taxon>Desulfobacteraceae</taxon>
        <taxon>Desulfotignum</taxon>
    </lineage>
</organism>
<dbReference type="OrthoDB" id="9813719at2"/>
<dbReference type="AlphaFoldDB" id="S0G3W8"/>
<dbReference type="Pfam" id="PF02661">
    <property type="entry name" value="Fic"/>
    <property type="match status" value="1"/>
</dbReference>
<dbReference type="RefSeq" id="WP_006966956.1">
    <property type="nucleotide sequence ID" value="NZ_APJX01000007.1"/>
</dbReference>